<proteinExistence type="predicted"/>
<evidence type="ECO:0000313" key="3">
    <source>
        <dbReference type="Proteomes" id="UP000028504"/>
    </source>
</evidence>
<dbReference type="EMBL" id="CP008944">
    <property type="protein sequence ID" value="AIG63915.1"/>
    <property type="molecule type" value="Genomic_DNA"/>
</dbReference>
<organism evidence="2 3">
    <name type="scientific">Corynebacterium atypicum</name>
    <dbReference type="NCBI Taxonomy" id="191610"/>
    <lineage>
        <taxon>Bacteria</taxon>
        <taxon>Bacillati</taxon>
        <taxon>Actinomycetota</taxon>
        <taxon>Actinomycetes</taxon>
        <taxon>Mycobacteriales</taxon>
        <taxon>Corynebacteriaceae</taxon>
        <taxon>Corynebacterium</taxon>
    </lineage>
</organism>
<gene>
    <name evidence="2" type="ORF">CATYP_03725</name>
</gene>
<reference evidence="2 3" key="1">
    <citation type="submission" date="2014-07" db="EMBL/GenBank/DDBJ databases">
        <title>Complete genome sequence of Corynebacterium atypicum DSM 44849: identifiction of the mycolic acid biosynthesis genes.</title>
        <authorList>
            <person name="Tippelt A."/>
            <person name="Mollmann S."/>
            <person name="Albersmeier A."/>
            <person name="Jaenicke S."/>
            <person name="Ruckert C."/>
            <person name="Tauch A."/>
        </authorList>
    </citation>
    <scope>NUCLEOTIDE SEQUENCE [LARGE SCALE GENOMIC DNA]</scope>
    <source>
        <strain evidence="2 3">R2070</strain>
    </source>
</reference>
<keyword evidence="3" id="KW-1185">Reference proteome</keyword>
<accession>A0ABN4DBY9</accession>
<dbReference type="Proteomes" id="UP000028504">
    <property type="component" value="Chromosome"/>
</dbReference>
<feature type="region of interest" description="Disordered" evidence="1">
    <location>
        <begin position="43"/>
        <end position="72"/>
    </location>
</feature>
<evidence type="ECO:0000313" key="2">
    <source>
        <dbReference type="EMBL" id="AIG63915.1"/>
    </source>
</evidence>
<evidence type="ECO:0000256" key="1">
    <source>
        <dbReference type="SAM" id="MobiDB-lite"/>
    </source>
</evidence>
<dbReference type="InterPro" id="IPR021889">
    <property type="entry name" value="DUF3500"/>
</dbReference>
<sequence length="345" mass="36506">MPLVALMSVLALGGTAALVREDRLGVDDNPESPAFAVGSLVAPAQSEAPDGQEGMASAIGSGPRDSDPVRIDPQSTDQVFATATLTALDFLGSLDPAQRSEAQASGLGLGALQPTQRDVFLRLARGVLGDAAFSAFATELKRNPGEYLVQLSGDPATVQTWSVAIFGDHFHARATVDPREQTVRTYPVRAELAARPSPQGPLPAAALTGIYGAAFAFFDSLSDAQREQLYTAESPQASPCLETIFCERPRVSGLGGTELNDAQRHLLYDLIAETESWGDPGAITQLSPSRANALDVRLEWSGSSVYDLSHGPGIGLRLVNGSRYFEFASEDWVNARSVYLAGAQS</sequence>
<name>A0ABN4DBY9_9CORY</name>
<dbReference type="Pfam" id="PF12006">
    <property type="entry name" value="DUF3500"/>
    <property type="match status" value="1"/>
</dbReference>
<protein>
    <submittedName>
        <fullName evidence="2">Uncharacterized protein</fullName>
    </submittedName>
</protein>